<feature type="transmembrane region" description="Helical" evidence="5">
    <location>
        <begin position="306"/>
        <end position="329"/>
    </location>
</feature>
<dbReference type="PANTHER" id="PTHR43027:SF1">
    <property type="entry name" value="DOXORUBICIN RESISTANCE ABC TRANSPORTER PERMEASE PROTEIN DRRC-RELATED"/>
    <property type="match status" value="1"/>
</dbReference>
<dbReference type="AlphaFoldDB" id="A0A4R1QBK6"/>
<dbReference type="Proteomes" id="UP000295658">
    <property type="component" value="Unassembled WGS sequence"/>
</dbReference>
<feature type="transmembrane region" description="Helical" evidence="5">
    <location>
        <begin position="397"/>
        <end position="415"/>
    </location>
</feature>
<proteinExistence type="predicted"/>
<dbReference type="InterPro" id="IPR013525">
    <property type="entry name" value="ABC2_TM"/>
</dbReference>
<dbReference type="EMBL" id="SLUL01000021">
    <property type="protein sequence ID" value="TCL45002.1"/>
    <property type="molecule type" value="Genomic_DNA"/>
</dbReference>
<keyword evidence="2 5" id="KW-0812">Transmembrane</keyword>
<evidence type="ECO:0000259" key="6">
    <source>
        <dbReference type="Pfam" id="PF12698"/>
    </source>
</evidence>
<evidence type="ECO:0000256" key="1">
    <source>
        <dbReference type="ARBA" id="ARBA00004141"/>
    </source>
</evidence>
<keyword evidence="8" id="KW-1185">Reference proteome</keyword>
<dbReference type="InterPro" id="IPR052902">
    <property type="entry name" value="ABC-2_transporter"/>
</dbReference>
<reference evidence="7 8" key="1">
    <citation type="submission" date="2019-03" db="EMBL/GenBank/DDBJ databases">
        <title>Genomic Encyclopedia of Type Strains, Phase IV (KMG-IV): sequencing the most valuable type-strain genomes for metagenomic binning, comparative biology and taxonomic classification.</title>
        <authorList>
            <person name="Goeker M."/>
        </authorList>
    </citation>
    <scope>NUCLEOTIDE SEQUENCE [LARGE SCALE GENOMIC DNA]</scope>
    <source>
        <strain evidence="7 8">DSM 24979</strain>
    </source>
</reference>
<dbReference type="Pfam" id="PF12698">
    <property type="entry name" value="ABC2_membrane_3"/>
    <property type="match status" value="1"/>
</dbReference>
<dbReference type="GO" id="GO:0140359">
    <property type="term" value="F:ABC-type transporter activity"/>
    <property type="evidence" value="ECO:0007669"/>
    <property type="project" value="InterPro"/>
</dbReference>
<dbReference type="RefSeq" id="WP_132949537.1">
    <property type="nucleotide sequence ID" value="NZ_BSVG01000006.1"/>
</dbReference>
<evidence type="ECO:0000313" key="7">
    <source>
        <dbReference type="EMBL" id="TCL45002.1"/>
    </source>
</evidence>
<sequence>MISPFIKKQFLLLIRNPQELLLLLGMPFILITILGFALGSFMNNEGTNIHAKVAFVEHGNEQEDFKTFVNDVKNMPMPVEQKEMLVKTAEKMLPITMLKNDVFGSKEIQPYIEFVTVPPSELDETRQSDRYAAIIEVPEHFSYAFLNNAMFGGNVQPKLSIYMNEGKQMAAKLVEDILIEFQEQYSIFSAPGKAGVASNSLELPAINVKGEMETVTKKKPMTASTYYTVGMSVMFVLYIASYIASYAFREKQSHVFQRILLANVPKRAYISSIFLTAMILAFVQLIILYGLAALFYDVKWPNMTSFLSITVSLCFAVGGLAVLLTALNYRMNSENVSIFFSSTIVSILSFLGGSFFPSGQISEFIRIVGDLTPNGASMTAYLKILQGYELSAVIGSVWYLCAFGVVILICSIWIFPKRGDLS</sequence>
<feature type="domain" description="ABC-2 type transporter transmembrane" evidence="6">
    <location>
        <begin position="22"/>
        <end position="412"/>
    </location>
</feature>
<name>A0A4R1QBK6_9BACL</name>
<feature type="transmembrane region" description="Helical" evidence="5">
    <location>
        <begin position="226"/>
        <end position="248"/>
    </location>
</feature>
<evidence type="ECO:0000256" key="5">
    <source>
        <dbReference type="SAM" id="Phobius"/>
    </source>
</evidence>
<feature type="transmembrane region" description="Helical" evidence="5">
    <location>
        <begin position="336"/>
        <end position="356"/>
    </location>
</feature>
<protein>
    <submittedName>
        <fullName evidence="7">ABC-2 type transport system permease protein</fullName>
    </submittedName>
</protein>
<gene>
    <name evidence="7" type="ORF">EDD69_1213</name>
</gene>
<accession>A0A4R1QBK6</accession>
<organism evidence="7 8">
    <name type="scientific">Thermolongibacillus altinsuensis</name>
    <dbReference type="NCBI Taxonomy" id="575256"/>
    <lineage>
        <taxon>Bacteria</taxon>
        <taxon>Bacillati</taxon>
        <taxon>Bacillota</taxon>
        <taxon>Bacilli</taxon>
        <taxon>Bacillales</taxon>
        <taxon>Anoxybacillaceae</taxon>
        <taxon>Thermolongibacillus</taxon>
    </lineage>
</organism>
<evidence type="ECO:0000256" key="3">
    <source>
        <dbReference type="ARBA" id="ARBA00022989"/>
    </source>
</evidence>
<dbReference type="OrthoDB" id="3078158at2"/>
<evidence type="ECO:0000256" key="2">
    <source>
        <dbReference type="ARBA" id="ARBA00022692"/>
    </source>
</evidence>
<keyword evidence="3 5" id="KW-1133">Transmembrane helix</keyword>
<feature type="transmembrane region" description="Helical" evidence="5">
    <location>
        <begin position="269"/>
        <end position="294"/>
    </location>
</feature>
<dbReference type="PANTHER" id="PTHR43027">
    <property type="entry name" value="DOXORUBICIN RESISTANCE ABC TRANSPORTER PERMEASE PROTEIN DRRC-RELATED"/>
    <property type="match status" value="1"/>
</dbReference>
<feature type="transmembrane region" description="Helical" evidence="5">
    <location>
        <begin position="20"/>
        <end position="42"/>
    </location>
</feature>
<comment type="caution">
    <text evidence="7">The sequence shown here is derived from an EMBL/GenBank/DDBJ whole genome shotgun (WGS) entry which is preliminary data.</text>
</comment>
<evidence type="ECO:0000256" key="4">
    <source>
        <dbReference type="ARBA" id="ARBA00023136"/>
    </source>
</evidence>
<dbReference type="GO" id="GO:0016020">
    <property type="term" value="C:membrane"/>
    <property type="evidence" value="ECO:0007669"/>
    <property type="project" value="UniProtKB-SubCell"/>
</dbReference>
<keyword evidence="4 5" id="KW-0472">Membrane</keyword>
<evidence type="ECO:0000313" key="8">
    <source>
        <dbReference type="Proteomes" id="UP000295658"/>
    </source>
</evidence>
<comment type="subcellular location">
    <subcellularLocation>
        <location evidence="1">Membrane</location>
        <topology evidence="1">Multi-pass membrane protein</topology>
    </subcellularLocation>
</comment>